<feature type="compositionally biased region" description="Basic and acidic residues" evidence="5">
    <location>
        <begin position="1747"/>
        <end position="1773"/>
    </location>
</feature>
<reference evidence="7 8" key="1">
    <citation type="submission" date="2014-11" db="EMBL/GenBank/DDBJ databases">
        <authorList>
            <person name="Zhu J."/>
            <person name="Qi W."/>
            <person name="Song R."/>
        </authorList>
    </citation>
    <scope>NUCLEOTIDE SEQUENCE [LARGE SCALE GENOMIC DNA]</scope>
</reference>
<dbReference type="InParanoid" id="A0A0G4FLT2"/>
<feature type="domain" description="S1 motif" evidence="6">
    <location>
        <begin position="1513"/>
        <end position="1583"/>
    </location>
</feature>
<accession>A0A0G4FLT2</accession>
<feature type="domain" description="S1 motif" evidence="6">
    <location>
        <begin position="1408"/>
        <end position="1481"/>
    </location>
</feature>
<evidence type="ECO:0000313" key="8">
    <source>
        <dbReference type="Proteomes" id="UP000041254"/>
    </source>
</evidence>
<feature type="domain" description="S1 motif" evidence="6">
    <location>
        <begin position="577"/>
        <end position="642"/>
    </location>
</feature>
<dbReference type="InterPro" id="IPR011990">
    <property type="entry name" value="TPR-like_helical_dom_sf"/>
</dbReference>
<evidence type="ECO:0000256" key="1">
    <source>
        <dbReference type="ARBA" id="ARBA00004604"/>
    </source>
</evidence>
<feature type="region of interest" description="Disordered" evidence="5">
    <location>
        <begin position="1728"/>
        <end position="1807"/>
    </location>
</feature>
<organism evidence="7 8">
    <name type="scientific">Vitrella brassicaformis (strain CCMP3155)</name>
    <dbReference type="NCBI Taxonomy" id="1169540"/>
    <lineage>
        <taxon>Eukaryota</taxon>
        <taxon>Sar</taxon>
        <taxon>Alveolata</taxon>
        <taxon>Colpodellida</taxon>
        <taxon>Vitrellaceae</taxon>
        <taxon>Vitrella</taxon>
    </lineage>
</organism>
<feature type="compositionally biased region" description="Acidic residues" evidence="5">
    <location>
        <begin position="205"/>
        <end position="215"/>
    </location>
</feature>
<feature type="domain" description="S1 motif" evidence="6">
    <location>
        <begin position="808"/>
        <end position="904"/>
    </location>
</feature>
<comment type="subcellular location">
    <subcellularLocation>
        <location evidence="1">Nucleus</location>
        <location evidence="1">Nucleolus</location>
    </subcellularLocation>
</comment>
<dbReference type="InterPro" id="IPR003029">
    <property type="entry name" value="S1_domain"/>
</dbReference>
<keyword evidence="8" id="KW-1185">Reference proteome</keyword>
<feature type="compositionally biased region" description="Basic and acidic residues" evidence="5">
    <location>
        <begin position="29"/>
        <end position="39"/>
    </location>
</feature>
<dbReference type="InterPro" id="IPR045209">
    <property type="entry name" value="Rrp5"/>
</dbReference>
<feature type="domain" description="S1 motif" evidence="6">
    <location>
        <begin position="956"/>
        <end position="1023"/>
    </location>
</feature>
<dbReference type="InterPro" id="IPR003107">
    <property type="entry name" value="HAT"/>
</dbReference>
<sequence length="2172" mass="238291">MDYSKEEDFPRSRPKAKSVPPPPGSKRRAVTDESSRGDDDSQPIGPSPDAVTLPPDVRYLRLKDLKVGTLLLGVVSEITSTDLVVSLPYFLTGYVAHQHTMEAEYIDTDEGSVGVAPLGERFRVGQIVACVVLKTEKERRIDLSLRPSLCNAGLTIDTIQPNMWLPASLHSVQEHGYLLSLGLPHIHAFLPEASIPLKETAEGSGNEDEGENDREDDGHRDPSLRPYHLTKEQLTIGSLLFVSIETVNKDAKTVVCTAIPSAKPLGKSDLDLKLVKAGLLVECRVKTLLDSPSLAAAATREGRKKGGEAEKGLLVSLLGSLLGAIHPHHVKHPCLAADAPSIALKKKLVGRIIAVIPSERVVRLSLLPHLQQWQSYHMPSHMPPGTQLDTCTVLDITSRDFMRVTAPLPPAEADGDEGAAAGGQKMLGLCHLSRMSDKPIEKVEDAYRIGQTCKARVLSSNAFEGGYLISTRLSLLEEKYLAFHQLHVGEVVTGVIEKILDGGVLIKLSDHVKGIVPHEHLTDVPLRKVPSRFKPGIKAKFRVLRLDTADRRLQLTAKKTLVRDDNALTDISQAHVNQIVTGSVGTVQSFGIVVHFYADIRGLLPARALSDTFASDHKKGQLVTARITRVDQDGHQLMLSLDLQPKVKERPLPVPLDVVERGQQEADEDEKDLPVVTDGNKVEKLLEYGQIVDSVRLLPVVKTEPTDTQPTPQAPQGLYASFVAVDTSADDGTSSRVMVVGYIPPGHLSDDVEQNNRIHQIAQETSGGHTLRFPSAVVLSPGAPTPDKKTRAPVVSLKPSLIEVSRSGQFVTQLEDISLHEMRLAYVRRFSPAGVVVGLGSWRCAGLVLKPFLSDRFVENAEDIYSEGQTVWAKVIDVQEPGGETAKGDGKAPAQSRRINLDLRQSALGGRDAKMAEMGSKILASYLDGERLLLTQSGALDSADESSSAWQHVKIGGLLSATVSSVKPYGLILSINDSQDLTGIVHKAHYPTKRTDRLTEGAEVTAFVLDVNIDKKIVDVSLKDELVDRPLWTVETAASAPKGKKKRKRSGGDPADDVRAALVALKGTTISAEAQLSRSLYSVLTCDTSVGERRVKAVIIAPGPCLNDVKRHAQKDGDKPRVKVAIRDTTTLPVAGECLVGVAQWPSSKRKEAKGKKKVAGRVYKEEELQVGSLIKGDLKAVKPTHAFGRTGRNVQISLHGTQMLDPPPLPSKPHDESSLPDAVMPLEGLKGSGQLEGRIVRVKHRQQGGAVDEEGNDEGVFVVEITTRPEVADAMDPADKIREMGDALVPTWKNIKVGEHYSGVLMSIDKDGLWVELSPHVKGRVFITDASPHLSVLKNIKAHFHVGQLLTVEVLHATGASHSAKKSLDLAIAQTRRRSGVIPVGGNESLDTKEGQREYARRRAPAGKRVVGRVAAVNATKGGGELAVSLGGCLGVRMHCTEIHDHLTEKPLKGFKEGQLVPMVILGLADEKSKLVLEGSLRPSLLAKAETASKKDKITTDRPLDPSAMSVGQVVGGYISQSNARGVFVALSHALTGRIRLGELRETPTDPSEVESLFPVGKLLRRLVVKKVEDDRVELSLKDAATLKEGQQILTFDDVKEGDTVTGRVKRKESFGVFIRIDNSVSLDCFCHVSEISDAPPPPNNLTLPLQSLKVGDRVKAKVIKVNTDQRRLSVSLKPSNFADEGDQEDINEDADMLDGLGMDEDDMAEEEEPADAEVEMNGDEAIDEIDDQEEVLPPAKRRKTERNAAKRARDAQEEHEEDSGKQDRDDVSSSAPFPPPKRRKRKAASEPSEEDLLAASSDTGALLGEVFDFGDVRLYEGGQPEPSTMAAGEESSGESGDEELGDHEEAVPVKRKSKRAKEAKKRLEEASLRAAEESALREDWASNPQSPDDFERLLLTKGDSSIVWIKYMAYWLKLSELRHAREVAERGVKHISFREDKERQNVWIAYLNMECSFGTQQQLDQVFKRACQFNSPKAIWLQMGYIYQRNNKMDLCEATCQKTCDKFPQAKKVWIRYLTYLYEVAGKAEEARQVLPKALRQLPKRKHIAVITKAALLEYKHASADRGQTIFEGLLRTYPRRLDLWAQHLDAHIKASTPPRQTPALLDNVRQVFERAVALSLKPQKMKFFFKRWLDFEKRHGTAAGEQEVQNKAREYVQRIEDGQQEKEGS</sequence>
<feature type="domain" description="S1 motif" evidence="6">
    <location>
        <begin position="1299"/>
        <end position="1374"/>
    </location>
</feature>
<name>A0A0G4FLT2_VITBC</name>
<evidence type="ECO:0000259" key="6">
    <source>
        <dbReference type="PROSITE" id="PS50126"/>
    </source>
</evidence>
<dbReference type="InterPro" id="IPR055430">
    <property type="entry name" value="HAT_Syf1_CNRKL1_C"/>
</dbReference>
<dbReference type="SUPFAM" id="SSF50249">
    <property type="entry name" value="Nucleic acid-binding proteins"/>
    <property type="match status" value="9"/>
</dbReference>
<dbReference type="GO" id="GO:0003723">
    <property type="term" value="F:RNA binding"/>
    <property type="evidence" value="ECO:0007669"/>
    <property type="project" value="TreeGrafter"/>
</dbReference>
<feature type="domain" description="S1 motif" evidence="6">
    <location>
        <begin position="68"/>
        <end position="146"/>
    </location>
</feature>
<feature type="region of interest" description="Disordered" evidence="5">
    <location>
        <begin position="200"/>
        <end position="227"/>
    </location>
</feature>
<dbReference type="STRING" id="1169540.A0A0G4FLT2"/>
<feature type="compositionally biased region" description="Acidic residues" evidence="5">
    <location>
        <begin position="1837"/>
        <end position="1848"/>
    </location>
</feature>
<evidence type="ECO:0000256" key="4">
    <source>
        <dbReference type="ARBA" id="ARBA00023242"/>
    </source>
</evidence>
<evidence type="ECO:0000256" key="5">
    <source>
        <dbReference type="SAM" id="MobiDB-lite"/>
    </source>
</evidence>
<keyword evidence="2" id="KW-0698">rRNA processing</keyword>
<dbReference type="PANTHER" id="PTHR23270:SF10">
    <property type="entry name" value="PROTEIN RRP5 HOMOLOG"/>
    <property type="match status" value="1"/>
</dbReference>
<feature type="region of interest" description="Disordered" evidence="5">
    <location>
        <begin position="1819"/>
        <end position="1864"/>
    </location>
</feature>
<dbReference type="SMART" id="SM00316">
    <property type="entry name" value="S1"/>
    <property type="match status" value="10"/>
</dbReference>
<evidence type="ECO:0000256" key="2">
    <source>
        <dbReference type="ARBA" id="ARBA00022552"/>
    </source>
</evidence>
<evidence type="ECO:0000313" key="7">
    <source>
        <dbReference type="EMBL" id="CEM14744.1"/>
    </source>
</evidence>
<dbReference type="OrthoDB" id="412781at2759"/>
<dbReference type="SUPFAM" id="SSF48452">
    <property type="entry name" value="TPR-like"/>
    <property type="match status" value="2"/>
</dbReference>
<dbReference type="SMART" id="SM00386">
    <property type="entry name" value="HAT"/>
    <property type="match status" value="7"/>
</dbReference>
<dbReference type="OMA" id="GQYLRAY"/>
<feature type="domain" description="S1 motif" evidence="6">
    <location>
        <begin position="489"/>
        <end position="558"/>
    </location>
</feature>
<dbReference type="Pfam" id="PF23231">
    <property type="entry name" value="HAT_Syf1_CNRKL1_C"/>
    <property type="match status" value="1"/>
</dbReference>
<dbReference type="Gene3D" id="2.40.50.140">
    <property type="entry name" value="Nucleic acid-binding proteins"/>
    <property type="match status" value="10"/>
</dbReference>
<dbReference type="PANTHER" id="PTHR23270">
    <property type="entry name" value="PROGRAMMED CELL DEATH PROTEIN 11 PRE-RRNA PROCESSING PROTEIN RRP5"/>
    <property type="match status" value="1"/>
</dbReference>
<dbReference type="Pfam" id="PF00575">
    <property type="entry name" value="S1"/>
    <property type="match status" value="2"/>
</dbReference>
<feature type="domain" description="S1 motif" evidence="6">
    <location>
        <begin position="1603"/>
        <end position="1679"/>
    </location>
</feature>
<dbReference type="EMBL" id="CDMY01000457">
    <property type="protein sequence ID" value="CEM14744.1"/>
    <property type="molecule type" value="Genomic_DNA"/>
</dbReference>
<proteinExistence type="predicted"/>
<dbReference type="GO" id="GO:0006364">
    <property type="term" value="P:rRNA processing"/>
    <property type="evidence" value="ECO:0007669"/>
    <property type="project" value="UniProtKB-KW"/>
</dbReference>
<feature type="compositionally biased region" description="Basic residues" evidence="5">
    <location>
        <begin position="1855"/>
        <end position="1864"/>
    </location>
</feature>
<feature type="compositionally biased region" description="Basic and acidic residues" evidence="5">
    <location>
        <begin position="1"/>
        <end position="11"/>
    </location>
</feature>
<protein>
    <recommendedName>
        <fullName evidence="6">S1 motif domain-containing protein</fullName>
    </recommendedName>
</protein>
<dbReference type="VEuPathDB" id="CryptoDB:Vbra_21470"/>
<dbReference type="PROSITE" id="PS50126">
    <property type="entry name" value="S1"/>
    <property type="match status" value="10"/>
</dbReference>
<dbReference type="InterPro" id="IPR048059">
    <property type="entry name" value="Rrp5_S1_rpt_hs1_sc1"/>
</dbReference>
<dbReference type="FunFam" id="2.40.50.140:FF:000103">
    <property type="entry name" value="protein RRP5 homolog"/>
    <property type="match status" value="1"/>
</dbReference>
<dbReference type="GO" id="GO:0032040">
    <property type="term" value="C:small-subunit processome"/>
    <property type="evidence" value="ECO:0007669"/>
    <property type="project" value="TreeGrafter"/>
</dbReference>
<keyword evidence="3" id="KW-0677">Repeat</keyword>
<dbReference type="Proteomes" id="UP000041254">
    <property type="component" value="Unassembled WGS sequence"/>
</dbReference>
<dbReference type="InterPro" id="IPR012340">
    <property type="entry name" value="NA-bd_OB-fold"/>
</dbReference>
<feature type="region of interest" description="Disordered" evidence="5">
    <location>
        <begin position="1"/>
        <end position="52"/>
    </location>
</feature>
<feature type="domain" description="S1 motif" evidence="6">
    <location>
        <begin position="385"/>
        <end position="472"/>
    </location>
</feature>
<gene>
    <name evidence="7" type="ORF">Vbra_21470</name>
</gene>
<dbReference type="CDD" id="cd05693">
    <property type="entry name" value="S1_Rrp5_repeat_hs1_sc1"/>
    <property type="match status" value="1"/>
</dbReference>
<evidence type="ECO:0000256" key="3">
    <source>
        <dbReference type="ARBA" id="ARBA00022737"/>
    </source>
</evidence>
<keyword evidence="4" id="KW-0539">Nucleus</keyword>
<dbReference type="Gene3D" id="1.25.40.10">
    <property type="entry name" value="Tetratricopeptide repeat domain"/>
    <property type="match status" value="1"/>
</dbReference>